<proteinExistence type="inferred from homology"/>
<keyword evidence="4" id="KW-0067">ATP-binding</keyword>
<dbReference type="SMART" id="SM00382">
    <property type="entry name" value="AAA"/>
    <property type="match status" value="1"/>
</dbReference>
<dbReference type="FunFam" id="3.40.50.300:FF:000016">
    <property type="entry name" value="Oligopeptide ABC transporter ATP-binding component"/>
    <property type="match status" value="1"/>
</dbReference>
<dbReference type="InterPro" id="IPR003593">
    <property type="entry name" value="AAA+_ATPase"/>
</dbReference>
<keyword evidence="3" id="KW-0547">Nucleotide-binding</keyword>
<dbReference type="InterPro" id="IPR003439">
    <property type="entry name" value="ABC_transporter-like_ATP-bd"/>
</dbReference>
<dbReference type="GO" id="GO:0015833">
    <property type="term" value="P:peptide transport"/>
    <property type="evidence" value="ECO:0007669"/>
    <property type="project" value="InterPro"/>
</dbReference>
<evidence type="ECO:0000313" key="6">
    <source>
        <dbReference type="EMBL" id="PWR09296.1"/>
    </source>
</evidence>
<name>A0A317D6L5_9ACTN</name>
<evidence type="ECO:0000256" key="2">
    <source>
        <dbReference type="ARBA" id="ARBA00022448"/>
    </source>
</evidence>
<comment type="similarity">
    <text evidence="1">Belongs to the ABC transporter superfamily.</text>
</comment>
<reference evidence="6 7" key="1">
    <citation type="submission" date="2018-05" db="EMBL/GenBank/DDBJ databases">
        <title>Micromonosporas from Atacama Desert.</title>
        <authorList>
            <person name="Carro L."/>
            <person name="Golinska P."/>
            <person name="Klenk H.-P."/>
            <person name="Goodfellow M."/>
        </authorList>
    </citation>
    <scope>NUCLEOTIDE SEQUENCE [LARGE SCALE GENOMIC DNA]</scope>
    <source>
        <strain evidence="6 7">4G51</strain>
    </source>
</reference>
<dbReference type="PANTHER" id="PTHR43776:SF7">
    <property type="entry name" value="D,D-DIPEPTIDE TRANSPORT ATP-BINDING PROTEIN DDPF-RELATED"/>
    <property type="match status" value="1"/>
</dbReference>
<sequence length="333" mass="35687">MEELMLTATDLVKQYPVRGGDEVVHALAGVSLTVGDGETLGIVGESGCGKSTLAKLLVRLEDPTSGTVELDGVDLTALRGPALRRQRRHIQMLFQDPYSSLNPRLRVGQALGEVLAVHRLADGRQRERRVGELLEMVGLGAAFAARYPHELSGGQRQRVGIARALAVEPRVLLLDEPVSALDVSVRAEIMNLLVDLRRDLGLSYVFISHDVAMVRHISDRVAVMYLGRVVEIGDWKSVLDNPRHPYTAALCAAVPAPNPELSQPIEATVAGEVPDPAAPPAGCPFHPRCPLAQDACRRLDPALLPLPLGSGHQVACHVATEQVTGRSLAPSGS</sequence>
<dbReference type="Proteomes" id="UP000246050">
    <property type="component" value="Unassembled WGS sequence"/>
</dbReference>
<evidence type="ECO:0000313" key="7">
    <source>
        <dbReference type="Proteomes" id="UP000246050"/>
    </source>
</evidence>
<dbReference type="AlphaFoldDB" id="A0A317D6L5"/>
<dbReference type="Pfam" id="PF08352">
    <property type="entry name" value="oligo_HPY"/>
    <property type="match status" value="1"/>
</dbReference>
<dbReference type="PANTHER" id="PTHR43776">
    <property type="entry name" value="TRANSPORT ATP-BINDING PROTEIN"/>
    <property type="match status" value="1"/>
</dbReference>
<dbReference type="GO" id="GO:0005524">
    <property type="term" value="F:ATP binding"/>
    <property type="evidence" value="ECO:0007669"/>
    <property type="project" value="UniProtKB-KW"/>
</dbReference>
<evidence type="ECO:0000259" key="5">
    <source>
        <dbReference type="PROSITE" id="PS50893"/>
    </source>
</evidence>
<dbReference type="OrthoDB" id="5170605at2"/>
<dbReference type="PROSITE" id="PS50893">
    <property type="entry name" value="ABC_TRANSPORTER_2"/>
    <property type="match status" value="1"/>
</dbReference>
<dbReference type="CDD" id="cd03257">
    <property type="entry name" value="ABC_NikE_OppD_transporters"/>
    <property type="match status" value="1"/>
</dbReference>
<dbReference type="InterPro" id="IPR013563">
    <property type="entry name" value="Oligopep_ABC_C"/>
</dbReference>
<dbReference type="GO" id="GO:0016887">
    <property type="term" value="F:ATP hydrolysis activity"/>
    <property type="evidence" value="ECO:0007669"/>
    <property type="project" value="InterPro"/>
</dbReference>
<comment type="caution">
    <text evidence="6">The sequence shown here is derived from an EMBL/GenBank/DDBJ whole genome shotgun (WGS) entry which is preliminary data.</text>
</comment>
<dbReference type="PROSITE" id="PS00211">
    <property type="entry name" value="ABC_TRANSPORTER_1"/>
    <property type="match status" value="1"/>
</dbReference>
<dbReference type="InterPro" id="IPR027417">
    <property type="entry name" value="P-loop_NTPase"/>
</dbReference>
<gene>
    <name evidence="6" type="ORF">DKT69_31260</name>
</gene>
<evidence type="ECO:0000256" key="4">
    <source>
        <dbReference type="ARBA" id="ARBA00022840"/>
    </source>
</evidence>
<dbReference type="EMBL" id="QGKS01000401">
    <property type="protein sequence ID" value="PWR09296.1"/>
    <property type="molecule type" value="Genomic_DNA"/>
</dbReference>
<organism evidence="6 7">
    <name type="scientific">Micromonospora sicca</name>
    <dbReference type="NCBI Taxonomy" id="2202420"/>
    <lineage>
        <taxon>Bacteria</taxon>
        <taxon>Bacillati</taxon>
        <taxon>Actinomycetota</taxon>
        <taxon>Actinomycetes</taxon>
        <taxon>Micromonosporales</taxon>
        <taxon>Micromonosporaceae</taxon>
        <taxon>Micromonospora</taxon>
    </lineage>
</organism>
<dbReference type="InterPro" id="IPR050319">
    <property type="entry name" value="ABC_transp_ATP-bind"/>
</dbReference>
<dbReference type="Pfam" id="PF00005">
    <property type="entry name" value="ABC_tran"/>
    <property type="match status" value="1"/>
</dbReference>
<feature type="domain" description="ABC transporter" evidence="5">
    <location>
        <begin position="6"/>
        <end position="251"/>
    </location>
</feature>
<dbReference type="GO" id="GO:0055085">
    <property type="term" value="P:transmembrane transport"/>
    <property type="evidence" value="ECO:0007669"/>
    <property type="project" value="UniProtKB-ARBA"/>
</dbReference>
<evidence type="ECO:0000256" key="1">
    <source>
        <dbReference type="ARBA" id="ARBA00005417"/>
    </source>
</evidence>
<evidence type="ECO:0000256" key="3">
    <source>
        <dbReference type="ARBA" id="ARBA00022741"/>
    </source>
</evidence>
<dbReference type="Gene3D" id="3.40.50.300">
    <property type="entry name" value="P-loop containing nucleotide triphosphate hydrolases"/>
    <property type="match status" value="1"/>
</dbReference>
<dbReference type="InterPro" id="IPR017871">
    <property type="entry name" value="ABC_transporter-like_CS"/>
</dbReference>
<dbReference type="NCBIfam" id="TIGR01727">
    <property type="entry name" value="oligo_HPY"/>
    <property type="match status" value="1"/>
</dbReference>
<protein>
    <submittedName>
        <fullName evidence="6">Peptide ABC transporter substrate-binding protein</fullName>
    </submittedName>
</protein>
<keyword evidence="2" id="KW-0813">Transport</keyword>
<dbReference type="SUPFAM" id="SSF52540">
    <property type="entry name" value="P-loop containing nucleoside triphosphate hydrolases"/>
    <property type="match status" value="1"/>
</dbReference>
<accession>A0A317D6L5</accession>